<protein>
    <submittedName>
        <fullName evidence="1">Uncharacterized protein</fullName>
    </submittedName>
</protein>
<proteinExistence type="predicted"/>
<accession>A0A7W8V2A2</accession>
<reference evidence="1 2" key="1">
    <citation type="submission" date="2020-08" db="EMBL/GenBank/DDBJ databases">
        <title>Genomic Encyclopedia of Type Strains, Phase IV (KMG-V): Genome sequencing to study the core and pangenomes of soil and plant-associated prokaryotes.</title>
        <authorList>
            <person name="Whitman W."/>
        </authorList>
    </citation>
    <scope>NUCLEOTIDE SEQUENCE [LARGE SCALE GENOMIC DNA]</scope>
    <source>
        <strain evidence="1 2">JPY158</strain>
    </source>
</reference>
<dbReference type="EMBL" id="JACHDD010000016">
    <property type="protein sequence ID" value="MBB5428909.1"/>
    <property type="molecule type" value="Genomic_DNA"/>
</dbReference>
<organism evidence="1 2">
    <name type="scientific">Paraburkholderia atlantica</name>
    <dbReference type="NCBI Taxonomy" id="2654982"/>
    <lineage>
        <taxon>Bacteria</taxon>
        <taxon>Pseudomonadati</taxon>
        <taxon>Pseudomonadota</taxon>
        <taxon>Betaproteobacteria</taxon>
        <taxon>Burkholderiales</taxon>
        <taxon>Burkholderiaceae</taxon>
        <taxon>Paraburkholderia</taxon>
    </lineage>
</organism>
<dbReference type="Proteomes" id="UP000592780">
    <property type="component" value="Unassembled WGS sequence"/>
</dbReference>
<keyword evidence="2" id="KW-1185">Reference proteome</keyword>
<sequence>MHDDALSILPKEMIQLRAWLSDWYDQAFAAGYIHPPFILDEVTADRLEGYFKAGLTQPKAQFCSSASCIERKR</sequence>
<gene>
    <name evidence="1" type="ORF">HDG40_007104</name>
</gene>
<evidence type="ECO:0000313" key="2">
    <source>
        <dbReference type="Proteomes" id="UP000592780"/>
    </source>
</evidence>
<comment type="caution">
    <text evidence="1">The sequence shown here is derived from an EMBL/GenBank/DDBJ whole genome shotgun (WGS) entry which is preliminary data.</text>
</comment>
<dbReference type="AlphaFoldDB" id="A0A7W8V2A2"/>
<evidence type="ECO:0000313" key="1">
    <source>
        <dbReference type="EMBL" id="MBB5428909.1"/>
    </source>
</evidence>
<name>A0A7W8V2A2_PARAM</name>
<dbReference type="RefSeq" id="WP_375791996.1">
    <property type="nucleotide sequence ID" value="NZ_JACHDD010000016.1"/>
</dbReference>